<dbReference type="AlphaFoldDB" id="A0AA90VLF3"/>
<dbReference type="Proteomes" id="UP001196316">
    <property type="component" value="Unassembled WGS sequence"/>
</dbReference>
<dbReference type="EMBL" id="VZAP01000062">
    <property type="protein sequence ID" value="MQO92079.1"/>
    <property type="molecule type" value="Genomic_DNA"/>
</dbReference>
<evidence type="ECO:0000313" key="2">
    <source>
        <dbReference type="EMBL" id="MQO92079.1"/>
    </source>
</evidence>
<gene>
    <name evidence="2" type="ORF">F7D31_05230</name>
    <name evidence="1" type="ORF">KSW80_14910</name>
</gene>
<protein>
    <submittedName>
        <fullName evidence="2">Uncharacterized protein</fullName>
    </submittedName>
</protein>
<evidence type="ECO:0000313" key="1">
    <source>
        <dbReference type="EMBL" id="MBV3409668.1"/>
    </source>
</evidence>
<evidence type="ECO:0000313" key="3">
    <source>
        <dbReference type="Proteomes" id="UP000421283"/>
    </source>
</evidence>
<organism evidence="2 3">
    <name type="scientific">Segatella copri</name>
    <dbReference type="NCBI Taxonomy" id="165179"/>
    <lineage>
        <taxon>Bacteria</taxon>
        <taxon>Pseudomonadati</taxon>
        <taxon>Bacteroidota</taxon>
        <taxon>Bacteroidia</taxon>
        <taxon>Bacteroidales</taxon>
        <taxon>Prevotellaceae</taxon>
        <taxon>Segatella</taxon>
    </lineage>
</organism>
<proteinExistence type="predicted"/>
<dbReference type="Proteomes" id="UP000421283">
    <property type="component" value="Unassembled WGS sequence"/>
</dbReference>
<accession>A0AA90VLF3</accession>
<reference evidence="3" key="1">
    <citation type="submission" date="2019-09" db="EMBL/GenBank/DDBJ databases">
        <title>Distinct polysaccharide growth profiles of human intestinal Prevotella copri isolates.</title>
        <authorList>
            <person name="Fehlner-Peach H."/>
            <person name="Magnabosco C."/>
            <person name="Raghavan V."/>
            <person name="Scher J.U."/>
            <person name="Tett A."/>
            <person name="Cox L.M."/>
            <person name="Gottsegen C."/>
            <person name="Watters A."/>
            <person name="Wiltshire- Gordon J.D."/>
            <person name="Segata N."/>
            <person name="Bonneau R."/>
            <person name="Littman D.R."/>
        </authorList>
    </citation>
    <scope>NUCLEOTIDE SEQUENCE [LARGE SCALE GENOMIC DNA]</scope>
    <source>
        <strain evidence="3">iAU3127</strain>
    </source>
</reference>
<comment type="caution">
    <text evidence="2">The sequence shown here is derived from an EMBL/GenBank/DDBJ whole genome shotgun (WGS) entry which is preliminary data.</text>
</comment>
<name>A0AA90VLF3_9BACT</name>
<reference evidence="1" key="2">
    <citation type="submission" date="2021-06" db="EMBL/GenBank/DDBJ databases">
        <title>Collection of gut derived symbiotic bacterial strains cultured from healthy donors.</title>
        <authorList>
            <person name="Lin H."/>
            <person name="Littmann E."/>
            <person name="Pamer E.G."/>
        </authorList>
    </citation>
    <scope>NUCLEOTIDE SEQUENCE</scope>
    <source>
        <strain evidence="1">MSK.21.60</strain>
    </source>
</reference>
<sequence>MTDKETYIKSLQGIVENLNSSIISSDSDIVIALSRKGPRLLEYLRKNMGLKELNVMTEHALPFLFDSILAKSDQEYRIFIVDDAIYYGSTISALKDEIESYIAVYGLKERVHIEGIYSCIKDKESLDFGDVEVKAIKNVRLGYGHFFVKEVMKDLRSLGKSLEVEFPEICYETKSPVDIYKLLASLESVFGSERVYMIDSPIGIKSISVLLSDVKNSTFRKLRIFVDGCKISIVSIAPELMQTNLGLFRFISFGNIVQVNAQWRKMAKQLEGISEKLWSQKMNDRNLVRTAVVLFNYFSSIDTFCYYRRSVEQAILNIVGEILHRNVDSSNLVYLLGNETIADKIVSAWNEALDSEQYYTLPISDNIENIYDNIVFESSRLSSLEADLLKATNLKMVFDSKTMKEALSAMFFNQTMMVERGSRYISVNRQERLRFGYTYQYLWNFIWDNANNIETKDISAKEMHQWVDVQIDNGSIVPQYILGTGNFKWVRVFRPGENEDVLISHIGRFVVHIIRQMLLGDVNESSDKVIKKNLNGVLAAVYHRFRNDLEEEEFLLPIELDSKEWSLNILLGNCGAKKNIQENLVEFLVTKNVLTLQDGKFVSVASQVLDKEFVKNTTLSSEVETAMNGYVKDIMAEMGNKSQASFIYSNTINYFMSDIMDIHDVCEKLQNVSDAIFQALPTLFDSSIETEEVDRKLRDLLDKYREVLSRYELNSSVLLDENSMVREELCPYMWKVWQMVNVLNILVSLFYRGREYVITYINSLSDTLKKYLVADDLFAFLMSPENANKDLWHDKIFKFKIQGYINNVILKF</sequence>
<dbReference type="EMBL" id="JAHOEP010000084">
    <property type="protein sequence ID" value="MBV3409668.1"/>
    <property type="molecule type" value="Genomic_DNA"/>
</dbReference>
<reference evidence="2" key="3">
    <citation type="submission" date="2022-12" db="EMBL/GenBank/DDBJ databases">
        <title>Distinct polysaccharide growth profiles of human intestinal Prevotella copri isolates.</title>
        <authorList>
            <person name="Fehlner-Peach H."/>
            <person name="Magnabosco C."/>
            <person name="Raghavan V."/>
            <person name="Scher J.U."/>
            <person name="Tett A."/>
            <person name="Cox L.M."/>
            <person name="Gottsegen C."/>
            <person name="Watters A."/>
            <person name="Wiltshire- Gordon J.D."/>
            <person name="Segata N."/>
            <person name="Bonneau R."/>
            <person name="Littman D.R."/>
        </authorList>
    </citation>
    <scope>NUCLEOTIDE SEQUENCE</scope>
    <source>
        <strain evidence="2">IAU3127</strain>
    </source>
</reference>
<dbReference type="RefSeq" id="WP_153137838.1">
    <property type="nucleotide sequence ID" value="NZ_JAHOEK010000080.1"/>
</dbReference>